<evidence type="ECO:0000256" key="5">
    <source>
        <dbReference type="ARBA" id="ARBA00023204"/>
    </source>
</evidence>
<dbReference type="GO" id="GO:0006289">
    <property type="term" value="P:nucleotide-excision repair"/>
    <property type="evidence" value="ECO:0007669"/>
    <property type="project" value="InterPro"/>
</dbReference>
<name>A0A6N3FLH3_9FIRM</name>
<dbReference type="AlphaFoldDB" id="A0A6N3FLH3"/>
<feature type="domain" description="GIY-YIG" evidence="7">
    <location>
        <begin position="35"/>
        <end position="114"/>
    </location>
</feature>
<evidence type="ECO:0000256" key="4">
    <source>
        <dbReference type="ARBA" id="ARBA00022881"/>
    </source>
</evidence>
<keyword evidence="5" id="KW-0234">DNA repair</keyword>
<evidence type="ECO:0000256" key="2">
    <source>
        <dbReference type="ARBA" id="ARBA00022763"/>
    </source>
</evidence>
<dbReference type="Gene3D" id="3.40.1440.10">
    <property type="entry name" value="GIY-YIG endonuclease"/>
    <property type="match status" value="1"/>
</dbReference>
<dbReference type="InterPro" id="IPR050066">
    <property type="entry name" value="UvrABC_protein_C"/>
</dbReference>
<dbReference type="PANTHER" id="PTHR30562">
    <property type="entry name" value="UVRC/OXIDOREDUCTASE"/>
    <property type="match status" value="1"/>
</dbReference>
<keyword evidence="2" id="KW-0227">DNA damage</keyword>
<evidence type="ECO:0000259" key="7">
    <source>
        <dbReference type="PROSITE" id="PS50164"/>
    </source>
</evidence>
<dbReference type="PROSITE" id="PS50164">
    <property type="entry name" value="GIY_YIG"/>
    <property type="match status" value="1"/>
</dbReference>
<dbReference type="SUPFAM" id="SSF82771">
    <property type="entry name" value="GIY-YIG endonuclease"/>
    <property type="match status" value="1"/>
</dbReference>
<organism evidence="8">
    <name type="scientific">Intestinibacter bartlettii</name>
    <dbReference type="NCBI Taxonomy" id="261299"/>
    <lineage>
        <taxon>Bacteria</taxon>
        <taxon>Bacillati</taxon>
        <taxon>Bacillota</taxon>
        <taxon>Clostridia</taxon>
        <taxon>Peptostreptococcales</taxon>
        <taxon>Peptostreptococcaceae</taxon>
        <taxon>Intestinibacter</taxon>
    </lineage>
</organism>
<dbReference type="InterPro" id="IPR036876">
    <property type="entry name" value="UVR_dom_sf"/>
</dbReference>
<evidence type="ECO:0000256" key="1">
    <source>
        <dbReference type="ARBA" id="ARBA00022490"/>
    </source>
</evidence>
<dbReference type="InterPro" id="IPR001943">
    <property type="entry name" value="UVR_dom"/>
</dbReference>
<gene>
    <name evidence="8" type="primary">uvrC_1</name>
    <name evidence="8" type="ORF">IBLFYP30_00462</name>
</gene>
<feature type="domain" description="UVR" evidence="6">
    <location>
        <begin position="216"/>
        <end position="251"/>
    </location>
</feature>
<dbReference type="PROSITE" id="PS50151">
    <property type="entry name" value="UVR"/>
    <property type="match status" value="1"/>
</dbReference>
<dbReference type="FunFam" id="3.40.1440.10:FF:000001">
    <property type="entry name" value="UvrABC system protein C"/>
    <property type="match status" value="1"/>
</dbReference>
<keyword evidence="4" id="KW-0267">Excision nuclease</keyword>
<dbReference type="EMBL" id="CACRUE010000045">
    <property type="protein sequence ID" value="VYU52871.1"/>
    <property type="molecule type" value="Genomic_DNA"/>
</dbReference>
<keyword evidence="3" id="KW-0228">DNA excision</keyword>
<dbReference type="InterPro" id="IPR035901">
    <property type="entry name" value="GIY-YIG_endonuc_sf"/>
</dbReference>
<evidence type="ECO:0000259" key="6">
    <source>
        <dbReference type="PROSITE" id="PS50151"/>
    </source>
</evidence>
<dbReference type="RefSeq" id="WP_156531229.1">
    <property type="nucleotide sequence ID" value="NZ_CACRUE010000045.1"/>
</dbReference>
<keyword evidence="1" id="KW-0963">Cytoplasm</keyword>
<dbReference type="InterPro" id="IPR047296">
    <property type="entry name" value="GIY-YIG_UvrC_Cho"/>
</dbReference>
<dbReference type="GO" id="GO:0009380">
    <property type="term" value="C:excinuclease repair complex"/>
    <property type="evidence" value="ECO:0007669"/>
    <property type="project" value="TreeGrafter"/>
</dbReference>
<reference evidence="8" key="1">
    <citation type="submission" date="2019-11" db="EMBL/GenBank/DDBJ databases">
        <authorList>
            <person name="Feng L."/>
        </authorList>
    </citation>
    <scope>NUCLEOTIDE SEQUENCE</scope>
    <source>
        <strain evidence="8">IbartlettiiLFYP30</strain>
    </source>
</reference>
<sequence length="351" mass="42235">METNYKKTIYKETTENEVNNEKITYKLEGLNNLPEEPGIYFMKDKEDRLLYVGKSKCLKKRVKSYFLNSTNRSRKIERMIKNISHIEIIKTDTEFDALFLECQNIHRLKPMYNTLLKSYEKYKYICLDEKDHNIIKISNEIEEDGIYFGPYSFKRKLDIIKEIIIKVYRLPICKRQNKCIRYDLDKCIGPCRKQIDDNIKHDIVKNIKDNLNGKSNFVIESLKKEMNAKAKDLKFEEAAKIKEEIDLFSSIVRKQKYLQNLNRDIVFWINMKNYKYKVYYIRCAKIKYEKVIDSRYPSQIENLKTSIQDLMIQNKEEKDALRKDEIDYINIINEYLKDTKNRGYIEIRKGE</sequence>
<dbReference type="SUPFAM" id="SSF46600">
    <property type="entry name" value="C-terminal UvrC-binding domain of UvrB"/>
    <property type="match status" value="1"/>
</dbReference>
<dbReference type="CDD" id="cd10434">
    <property type="entry name" value="GIY-YIG_UvrC_Cho"/>
    <property type="match status" value="1"/>
</dbReference>
<dbReference type="SMART" id="SM00465">
    <property type="entry name" value="GIYc"/>
    <property type="match status" value="1"/>
</dbReference>
<accession>A0A6N3FLH3</accession>
<proteinExistence type="predicted"/>
<dbReference type="Pfam" id="PF01541">
    <property type="entry name" value="GIY-YIG"/>
    <property type="match status" value="1"/>
</dbReference>
<dbReference type="Gene3D" id="4.10.860.10">
    <property type="entry name" value="UVR domain"/>
    <property type="match status" value="1"/>
</dbReference>
<evidence type="ECO:0000256" key="3">
    <source>
        <dbReference type="ARBA" id="ARBA00022769"/>
    </source>
</evidence>
<dbReference type="InterPro" id="IPR000305">
    <property type="entry name" value="GIY-YIG_endonuc"/>
</dbReference>
<evidence type="ECO:0000313" key="8">
    <source>
        <dbReference type="EMBL" id="VYU52871.1"/>
    </source>
</evidence>
<protein>
    <submittedName>
        <fullName evidence="8">UvrABC system protein C</fullName>
    </submittedName>
</protein>
<dbReference type="PANTHER" id="PTHR30562:SF1">
    <property type="entry name" value="UVRABC SYSTEM PROTEIN C"/>
    <property type="match status" value="1"/>
</dbReference>
<dbReference type="GO" id="GO:0004518">
    <property type="term" value="F:nuclease activity"/>
    <property type="evidence" value="ECO:0007669"/>
    <property type="project" value="UniProtKB-KW"/>
</dbReference>